<dbReference type="PANTHER" id="PTHR30086">
    <property type="entry name" value="ARGININE EXPORTER PROTEIN ARGO"/>
    <property type="match status" value="1"/>
</dbReference>
<dbReference type="RefSeq" id="WP_066318181.1">
    <property type="nucleotide sequence ID" value="NZ_LQRT01000046.1"/>
</dbReference>
<dbReference type="Proteomes" id="UP000076715">
    <property type="component" value="Unassembled WGS sequence"/>
</dbReference>
<feature type="transmembrane region" description="Helical" evidence="7">
    <location>
        <begin position="47"/>
        <end position="68"/>
    </location>
</feature>
<evidence type="ECO:0000256" key="6">
    <source>
        <dbReference type="ARBA" id="ARBA00023136"/>
    </source>
</evidence>
<name>A0A162XI71_9FLAO</name>
<dbReference type="OrthoDB" id="9784202at2"/>
<evidence type="ECO:0000256" key="1">
    <source>
        <dbReference type="ARBA" id="ARBA00004651"/>
    </source>
</evidence>
<dbReference type="PANTHER" id="PTHR30086:SF14">
    <property type="entry name" value="HOMOSERINE_HOMOSERINE LACTONE EFFLUX PROTEIN"/>
    <property type="match status" value="1"/>
</dbReference>
<evidence type="ECO:0000313" key="8">
    <source>
        <dbReference type="EMBL" id="KZS38652.1"/>
    </source>
</evidence>
<dbReference type="PIRSF" id="PIRSF006324">
    <property type="entry name" value="LeuE"/>
    <property type="match status" value="1"/>
</dbReference>
<keyword evidence="3" id="KW-1003">Cell membrane</keyword>
<accession>A0A162XI71</accession>
<reference evidence="8 9" key="1">
    <citation type="submission" date="2016-01" db="EMBL/GenBank/DDBJ databases">
        <title>The draft genome sequence of Aquimarina sp. RZW4-3-2.</title>
        <authorList>
            <person name="Wang Y."/>
        </authorList>
    </citation>
    <scope>NUCLEOTIDE SEQUENCE [LARGE SCALE GENOMIC DNA]</scope>
    <source>
        <strain evidence="8 9">RZW4-3-2</strain>
    </source>
</reference>
<dbReference type="GO" id="GO:0005886">
    <property type="term" value="C:plasma membrane"/>
    <property type="evidence" value="ECO:0007669"/>
    <property type="project" value="UniProtKB-SubCell"/>
</dbReference>
<proteinExistence type="inferred from homology"/>
<feature type="transmembrane region" description="Helical" evidence="7">
    <location>
        <begin position="74"/>
        <end position="92"/>
    </location>
</feature>
<evidence type="ECO:0000256" key="2">
    <source>
        <dbReference type="ARBA" id="ARBA00007928"/>
    </source>
</evidence>
<evidence type="ECO:0000256" key="4">
    <source>
        <dbReference type="ARBA" id="ARBA00022692"/>
    </source>
</evidence>
<feature type="transmembrane region" description="Helical" evidence="7">
    <location>
        <begin position="144"/>
        <end position="167"/>
    </location>
</feature>
<protein>
    <recommendedName>
        <fullName evidence="10">Lysine transporter LysE</fullName>
    </recommendedName>
</protein>
<comment type="caution">
    <text evidence="8">The sequence shown here is derived from an EMBL/GenBank/DDBJ whole genome shotgun (WGS) entry which is preliminary data.</text>
</comment>
<dbReference type="STRING" id="1642818.AWE51_13745"/>
<dbReference type="InterPro" id="IPR001123">
    <property type="entry name" value="LeuE-type"/>
</dbReference>
<dbReference type="AlphaFoldDB" id="A0A162XI71"/>
<evidence type="ECO:0008006" key="10">
    <source>
        <dbReference type="Google" id="ProtNLM"/>
    </source>
</evidence>
<keyword evidence="5 7" id="KW-1133">Transmembrane helix</keyword>
<comment type="similarity">
    <text evidence="2">Belongs to the Rht family.</text>
</comment>
<feature type="transmembrane region" description="Helical" evidence="7">
    <location>
        <begin position="188"/>
        <end position="204"/>
    </location>
</feature>
<evidence type="ECO:0000256" key="5">
    <source>
        <dbReference type="ARBA" id="ARBA00022989"/>
    </source>
</evidence>
<dbReference type="GO" id="GO:0042970">
    <property type="term" value="F:homoserine transmembrane transporter activity"/>
    <property type="evidence" value="ECO:0007669"/>
    <property type="project" value="TreeGrafter"/>
</dbReference>
<organism evidence="8 9">
    <name type="scientific">Aquimarina aggregata</name>
    <dbReference type="NCBI Taxonomy" id="1642818"/>
    <lineage>
        <taxon>Bacteria</taxon>
        <taxon>Pseudomonadati</taxon>
        <taxon>Bacteroidota</taxon>
        <taxon>Flavobacteriia</taxon>
        <taxon>Flavobacteriales</taxon>
        <taxon>Flavobacteriaceae</taxon>
        <taxon>Aquimarina</taxon>
    </lineage>
</organism>
<gene>
    <name evidence="8" type="ORF">AWE51_13745</name>
</gene>
<comment type="subcellular location">
    <subcellularLocation>
        <location evidence="1">Cell membrane</location>
        <topology evidence="1">Multi-pass membrane protein</topology>
    </subcellularLocation>
</comment>
<feature type="transmembrane region" description="Helical" evidence="7">
    <location>
        <begin position="112"/>
        <end position="138"/>
    </location>
</feature>
<feature type="transmembrane region" description="Helical" evidence="7">
    <location>
        <begin position="6"/>
        <end position="27"/>
    </location>
</feature>
<evidence type="ECO:0000256" key="3">
    <source>
        <dbReference type="ARBA" id="ARBA00022475"/>
    </source>
</evidence>
<keyword evidence="9" id="KW-1185">Reference proteome</keyword>
<dbReference type="EMBL" id="LQRT01000046">
    <property type="protein sequence ID" value="KZS38652.1"/>
    <property type="molecule type" value="Genomic_DNA"/>
</dbReference>
<evidence type="ECO:0000313" key="9">
    <source>
        <dbReference type="Proteomes" id="UP000076715"/>
    </source>
</evidence>
<dbReference type="Pfam" id="PF01810">
    <property type="entry name" value="LysE"/>
    <property type="match status" value="1"/>
</dbReference>
<keyword evidence="4 7" id="KW-0812">Transmembrane</keyword>
<evidence type="ECO:0000256" key="7">
    <source>
        <dbReference type="SAM" id="Phobius"/>
    </source>
</evidence>
<keyword evidence="6 7" id="KW-0472">Membrane</keyword>
<sequence>MNTTLWISFIGTVLIIGVTPGPSVLLASANSMNHGAKKTVGTILGDLSANAIQILLSSLGLASIVITSGEIFGIIKWIGVAYLIYMGVTKILSNPKTGDFRSNNTKKSFLKLYSEGFFMSASNPKAIVFFAALFPLFIDQHLAFLPQVLLLGVTYLMIDGICLLMYVKFASKLKSYLEDRDKVHAQNKIIGILLIFSGLMLSLVKRTNS</sequence>